<accession>A0A3B1A6S1</accession>
<gene>
    <name evidence="1" type="ORF">MNBD_GAMMA22-1950</name>
</gene>
<name>A0A3B1A6S1_9ZZZZ</name>
<sequence length="572" mass="65789">MSMNNQNINEAKAAPVRVWGDLTAVYRERDFNAGSDKATDTLFVSTVNASSYIWQPWFALVDGNISVTSDNRENSDQVNVNNKYLRGKLRLNFFPSSRFPLLLYAEKTSNERYDELFARNIVNTVIGVRQQYISLDGRQYYSAKVERTEREDIAQESFTNELLDLKARYKMNNSILYANVDYSKIEKPTRDDAVNYAITARHSYANKSNLTLENTVSTTQSHSDFITNSSDSRNDQLSSFLLWRPEKNSNLNITASLRVSDLEQKYQQYDLNLTPNTAKQNQRATININQGLIYNYSPRITFTESLNGTQLTSDTSEQFIGSESVGATYNSGSIDNVIGFYNWYASTNLNRQHGNSMATEKFFKNQLGHSLSKEISITNKVKVQSTFNQSIVYDLKSSREDSSLLNHSVTASWSDSNFFNSSSLRFIFTDIRNMSFEDSSFQLINLQYFHNYRLSRNTFFIANITLQKSQNTTDQKTTNTQYTNGQLSYNNSHFINVLGLSFKSELRISNKVNDGEELTSTRYGAYRDNIWRNEIVYRIGLLESRASLDYVKNANQYDRVLKFQITRRFGDL</sequence>
<reference evidence="1" key="1">
    <citation type="submission" date="2018-06" db="EMBL/GenBank/DDBJ databases">
        <authorList>
            <person name="Zhirakovskaya E."/>
        </authorList>
    </citation>
    <scope>NUCLEOTIDE SEQUENCE</scope>
</reference>
<dbReference type="EMBL" id="UOFS01000049">
    <property type="protein sequence ID" value="VAX01426.1"/>
    <property type="molecule type" value="Genomic_DNA"/>
</dbReference>
<protein>
    <submittedName>
        <fullName evidence="1">Uncharacterized protein</fullName>
    </submittedName>
</protein>
<evidence type="ECO:0000313" key="1">
    <source>
        <dbReference type="EMBL" id="VAX01426.1"/>
    </source>
</evidence>
<dbReference type="AlphaFoldDB" id="A0A3B1A6S1"/>
<proteinExistence type="predicted"/>
<organism evidence="1">
    <name type="scientific">hydrothermal vent metagenome</name>
    <dbReference type="NCBI Taxonomy" id="652676"/>
    <lineage>
        <taxon>unclassified sequences</taxon>
        <taxon>metagenomes</taxon>
        <taxon>ecological metagenomes</taxon>
    </lineage>
</organism>